<sequence length="1882" mass="198819">MLQFIFRLSYHTGQCIKCGADYFFFFQPSDAESSVVSATQSPTRRAAPRSPPHTHRPDWEEYNSDASTDMEDNATAQPCPKNLKPQTQADPSPSPTTSIPETPPYASHNTTTPNTPTCFSPNTSIPETPASSFPKTSKTDTPTCFPSNKLVPQTQTSPNKGSLDTPVQALPMAPVSTPPRADKDDHSAQGSGGTDSVFKKPLAASPRRVSRSPLAPACVASSSKSSPVTKDCRDLATQLFSADNSDDYDLDAPTQVFTHDTSVDLDAPTQVFTHDTSVDLDAPTQVFTHDTSVDLDAPTQVFTHDTSVDLDAPTQVFTSNVPSHVDLDAPTQVFTHDTSVDLDAPTQVFTHDTSVDLDAPTQVFTHDTSVDLDAPTQVFTHNTSVDLDAPTQVFTSNVPSHVDLDAPTQVFTSGAPDGIDPDAPTQVFTSGAPDGIDPDAPTQVFTSGAPDGIDPDAPTQVFTSGAPDGIDPDAPTQVFTSGAPDGIDPDAPTQVFTSGAPDGIDPDAPTQVFTSGAPDGIDPDAPTQVFTSGDPDGIDPDAPTQVFTSGAPDGIDPDAPTQVFTSGDPDGIDPDAPTQVFTSGDPDGIDPDAPTQVFTSGDPDGIDPDAPTQVFTSGAPDGIDPDAPTQVFTSDDPDGIDPDAPTQVFTSGDPDVCGDTKCAGKMAAGSVRHTGSHGSTQLSLQPEYDCDDPPGSPTLLCDPDDTDALTQPFLGFSRGGPGPDGRGREVRGPPESDGSLPTNTVSLGLSSKEDLQESDASESLFNDEDEVDSDHDEGEAGVLDRIEEGHKPLKGDDYHSDESTDLEDTLTDALPQSSHKGAGKAASSLLDKDKASEGCDSKGGVNKEPHDQSLEGNSKKIKRSLATCSSSTEAAPATLPGQSSDGTKSEIQPRPATRRLPSLPLDPCTPESMLSQESTPANVSLSECSWDMSEEITGDSNSTVIHKPEAEQPDWLSDSESEGNGSFLSVPLFDLPSDTEGDDTLGRNLNAPVTPTRRQSTRHGSSRGNTPQSSRKSIRAAATPASCASASAAVASPKHSHNKTSAAVASPKHSHNKTSAAVASPKHSHNKTSAAVASPKHSHTKTSAAVASPKHSHTKTSAAVASPKHSHTKTSAAVASPKHSHTKTSAAVASPKHSHTKTSDSPSLTSAANCTHELIITTTALTATTTTTTTPSCTTTHTPTQASAPPCVPVPSLPPPPATRRQTRRGKVEAETSTATPDPDLPPIATRRRSKRNTPTDVLRMCRRMPTDEGIPARTITNTVTTSVSPPTITSTTTVTTTDITTTATPTPPQEVRSKRRNPSQRVTVQPVVNASSVETEAASESQASPQPQSSAATGAGNSASNTRARRGRRAAVPPITKIKSEVTEDENVHLTSLTTIKQEEEEAETPACTPVLIKTEPPDDLPQDSLQGEGGRRSRRTCHRPERFSPDRDGSVQGRKLRSKTSLPSSASLGRVPRETTGSAGVPTTQENTEAPQDVPTRQRRSRRVLSLVQPTTQEEAAPEVTTLAVKVKKEREDSDAESLDSVVEPCTSSSVVAGRPARRGRQPRASTSRAAPPRAAKKIKIEVIHEEESDNLEDSQGSVTQPSAKQKRISYRIKKEPIESLSQNSPLRQRSKRTNSEASDSASLSNGIISSRATRSNKDVELWSPSKRQRQASAKPRVLFTGYHDPADHKIVTDLEPPLCQFPPGPGPSNECGISSYHPLSHRLGTTCLYYRIQQASLDLPCPAPFCLLMTTRRHLPHQCLPEEDSTAPIARHHQHGTISTASSARHHQHGNISRVPLAGHHQHGTQGTIIRAPSAWHHKHGTISTAPLARHHKHGTISTAPSAGHHQHGTISTAPSAVSTAPSAGHHQHGTISMAPLAGHQQHGTISRAPSAWHH</sequence>
<dbReference type="EMBL" id="JACEEZ010023921">
    <property type="protein sequence ID" value="KAG0710762.1"/>
    <property type="molecule type" value="Genomic_DNA"/>
</dbReference>
<feature type="compositionally biased region" description="Basic and acidic residues" evidence="1">
    <location>
        <begin position="1424"/>
        <end position="1435"/>
    </location>
</feature>
<evidence type="ECO:0000313" key="2">
    <source>
        <dbReference type="EMBL" id="KAG0710762.1"/>
    </source>
</evidence>
<reference evidence="2" key="1">
    <citation type="submission" date="2020-07" db="EMBL/GenBank/DDBJ databases">
        <title>The High-quality genome of the commercially important snow crab, Chionoecetes opilio.</title>
        <authorList>
            <person name="Jeong J.-H."/>
            <person name="Ryu S."/>
        </authorList>
    </citation>
    <scope>NUCLEOTIDE SEQUENCE</scope>
    <source>
        <strain evidence="2">MADBK_172401_WGS</strain>
        <tissue evidence="2">Digestive gland</tissue>
    </source>
</reference>
<feature type="compositionally biased region" description="Polar residues" evidence="1">
    <location>
        <begin position="912"/>
        <end position="924"/>
    </location>
</feature>
<feature type="compositionally biased region" description="Polar residues" evidence="1">
    <location>
        <begin position="1622"/>
        <end position="1637"/>
    </location>
</feature>
<feature type="region of interest" description="Disordered" evidence="1">
    <location>
        <begin position="1514"/>
        <end position="1637"/>
    </location>
</feature>
<feature type="compositionally biased region" description="Basic and acidic residues" evidence="1">
    <location>
        <begin position="782"/>
        <end position="802"/>
    </location>
</feature>
<organism evidence="2 3">
    <name type="scientific">Chionoecetes opilio</name>
    <name type="common">Atlantic snow crab</name>
    <name type="synonym">Cancer opilio</name>
    <dbReference type="NCBI Taxonomy" id="41210"/>
    <lineage>
        <taxon>Eukaryota</taxon>
        <taxon>Metazoa</taxon>
        <taxon>Ecdysozoa</taxon>
        <taxon>Arthropoda</taxon>
        <taxon>Crustacea</taxon>
        <taxon>Multicrustacea</taxon>
        <taxon>Malacostraca</taxon>
        <taxon>Eumalacostraca</taxon>
        <taxon>Eucarida</taxon>
        <taxon>Decapoda</taxon>
        <taxon>Pleocyemata</taxon>
        <taxon>Brachyura</taxon>
        <taxon>Eubrachyura</taxon>
        <taxon>Majoidea</taxon>
        <taxon>Majidae</taxon>
        <taxon>Chionoecetes</taxon>
    </lineage>
</organism>
<proteinExistence type="predicted"/>
<feature type="compositionally biased region" description="Low complexity" evidence="1">
    <location>
        <begin position="1169"/>
        <end position="1189"/>
    </location>
</feature>
<feature type="region of interest" description="Disordered" evidence="1">
    <location>
        <begin position="670"/>
        <end position="924"/>
    </location>
</feature>
<feature type="compositionally biased region" description="Polar residues" evidence="1">
    <location>
        <begin position="1461"/>
        <end position="1476"/>
    </location>
</feature>
<feature type="region of interest" description="Disordered" evidence="1">
    <location>
        <begin position="1265"/>
        <end position="1365"/>
    </location>
</feature>
<feature type="compositionally biased region" description="Low complexity" evidence="1">
    <location>
        <begin position="1839"/>
        <end position="1851"/>
    </location>
</feature>
<feature type="compositionally biased region" description="Acidic residues" evidence="1">
    <location>
        <begin position="60"/>
        <end position="72"/>
    </location>
</feature>
<feature type="compositionally biased region" description="Polar residues" evidence="1">
    <location>
        <begin position="107"/>
        <end position="162"/>
    </location>
</feature>
<feature type="compositionally biased region" description="Basic and acidic residues" evidence="1">
    <location>
        <begin position="725"/>
        <end position="734"/>
    </location>
</feature>
<feature type="region of interest" description="Disordered" evidence="1">
    <location>
        <begin position="1169"/>
        <end position="1242"/>
    </location>
</feature>
<accession>A0A8J5CKB0</accession>
<feature type="compositionally biased region" description="Polar residues" evidence="1">
    <location>
        <begin position="1006"/>
        <end position="1015"/>
    </location>
</feature>
<feature type="region of interest" description="Disordered" evidence="1">
    <location>
        <begin position="36"/>
        <end position="230"/>
    </location>
</feature>
<feature type="compositionally biased region" description="Pro residues" evidence="1">
    <location>
        <begin position="1190"/>
        <end position="1202"/>
    </location>
</feature>
<evidence type="ECO:0000256" key="1">
    <source>
        <dbReference type="SAM" id="MobiDB-lite"/>
    </source>
</evidence>
<feature type="compositionally biased region" description="Low complexity" evidence="1">
    <location>
        <begin position="1020"/>
        <end position="1036"/>
    </location>
</feature>
<feature type="region of interest" description="Disordered" evidence="1">
    <location>
        <begin position="1642"/>
        <end position="1661"/>
    </location>
</feature>
<feature type="compositionally biased region" description="Polar residues" evidence="1">
    <location>
        <begin position="1304"/>
        <end position="1314"/>
    </location>
</feature>
<feature type="compositionally biased region" description="Polar residues" evidence="1">
    <location>
        <begin position="880"/>
        <end position="890"/>
    </location>
</feature>
<feature type="region of interest" description="Disordered" evidence="1">
    <location>
        <begin position="952"/>
        <end position="1149"/>
    </location>
</feature>
<dbReference type="Proteomes" id="UP000770661">
    <property type="component" value="Unassembled WGS sequence"/>
</dbReference>
<gene>
    <name evidence="2" type="ORF">GWK47_022138</name>
</gene>
<feature type="compositionally biased region" description="Low complexity" evidence="1">
    <location>
        <begin position="1265"/>
        <end position="1289"/>
    </location>
</feature>
<dbReference type="OrthoDB" id="342264at2759"/>
<feature type="compositionally biased region" description="Low complexity" evidence="1">
    <location>
        <begin position="817"/>
        <end position="828"/>
    </location>
</feature>
<feature type="compositionally biased region" description="Polar residues" evidence="1">
    <location>
        <begin position="1580"/>
        <end position="1590"/>
    </location>
</feature>
<name>A0A8J5CKB0_CHIOP</name>
<feature type="region of interest" description="Disordered" evidence="1">
    <location>
        <begin position="1817"/>
        <end position="1858"/>
    </location>
</feature>
<keyword evidence="3" id="KW-1185">Reference proteome</keyword>
<feature type="compositionally biased region" description="Basic and acidic residues" evidence="1">
    <location>
        <begin position="830"/>
        <end position="853"/>
    </location>
</feature>
<protein>
    <submittedName>
        <fullName evidence="2">Uncharacterized protein</fullName>
    </submittedName>
</protein>
<feature type="compositionally biased region" description="Low complexity" evidence="1">
    <location>
        <begin position="1315"/>
        <end position="1347"/>
    </location>
</feature>
<feature type="compositionally biased region" description="Acidic residues" evidence="1">
    <location>
        <begin position="756"/>
        <end position="779"/>
    </location>
</feature>
<feature type="region of interest" description="Disordered" evidence="1">
    <location>
        <begin position="1378"/>
        <end position="1488"/>
    </location>
</feature>
<feature type="compositionally biased region" description="Low complexity" evidence="1">
    <location>
        <begin position="1549"/>
        <end position="1560"/>
    </location>
</feature>
<comment type="caution">
    <text evidence="2">The sequence shown here is derived from an EMBL/GenBank/DDBJ whole genome shotgun (WGS) entry which is preliminary data.</text>
</comment>
<evidence type="ECO:0000313" key="3">
    <source>
        <dbReference type="Proteomes" id="UP000770661"/>
    </source>
</evidence>
<feature type="compositionally biased region" description="Polar residues" evidence="1">
    <location>
        <begin position="739"/>
        <end position="749"/>
    </location>
</feature>